<keyword evidence="1" id="KW-1133">Transmembrane helix</keyword>
<reference evidence="2 3" key="1">
    <citation type="submission" date="2018-04" db="EMBL/GenBank/DDBJ databases">
        <title>Thalassorhabdus spongiae gen. nov., sp. nov., isolated from a marine sponge in South-West Iceland.</title>
        <authorList>
            <person name="Knobloch S."/>
            <person name="Daussin A."/>
            <person name="Johannsson R."/>
            <person name="Marteinsson V.T."/>
        </authorList>
    </citation>
    <scope>NUCLEOTIDE SEQUENCE [LARGE SCALE GENOMIC DNA]</scope>
    <source>
        <strain evidence="2 3">Hp12</strain>
    </source>
</reference>
<keyword evidence="3" id="KW-1185">Reference proteome</keyword>
<protein>
    <submittedName>
        <fullName evidence="2">Uncharacterized protein</fullName>
    </submittedName>
</protein>
<dbReference type="Proteomes" id="UP000244906">
    <property type="component" value="Unassembled WGS sequence"/>
</dbReference>
<proteinExistence type="predicted"/>
<name>A0A2V1GTU7_9GAMM</name>
<keyword evidence="1" id="KW-0812">Transmembrane</keyword>
<comment type="caution">
    <text evidence="2">The sequence shown here is derived from an EMBL/GenBank/DDBJ whole genome shotgun (WGS) entry which is preliminary data.</text>
</comment>
<evidence type="ECO:0000313" key="3">
    <source>
        <dbReference type="Proteomes" id="UP000244906"/>
    </source>
</evidence>
<evidence type="ECO:0000313" key="2">
    <source>
        <dbReference type="EMBL" id="PVZ69506.1"/>
    </source>
</evidence>
<dbReference type="EMBL" id="QDDL01000003">
    <property type="protein sequence ID" value="PVZ69506.1"/>
    <property type="molecule type" value="Genomic_DNA"/>
</dbReference>
<accession>A0A2V1GTU7</accession>
<dbReference type="AlphaFoldDB" id="A0A2V1GTU7"/>
<feature type="transmembrane region" description="Helical" evidence="1">
    <location>
        <begin position="122"/>
        <end position="139"/>
    </location>
</feature>
<sequence length="145" mass="15829">MGALSIELAAPLEIKPVQVHSYSVSADSKLQTLAVFSAGNDLIEPIQWQVSSDATQAVVSLKVSKANQVELLYQPEPEFFGEDIVIVAAKNTAGQTDQLRFTVTVKRLSTAEKGFQYGGGKLLMTVVIVLLLFVFFRLSDQAIRK</sequence>
<gene>
    <name evidence="2" type="ORF">DC094_09255</name>
</gene>
<evidence type="ECO:0000256" key="1">
    <source>
        <dbReference type="SAM" id="Phobius"/>
    </source>
</evidence>
<keyword evidence="1" id="KW-0472">Membrane</keyword>
<organism evidence="2 3">
    <name type="scientific">Pelagibaculum spongiae</name>
    <dbReference type="NCBI Taxonomy" id="2080658"/>
    <lineage>
        <taxon>Bacteria</taxon>
        <taxon>Pseudomonadati</taxon>
        <taxon>Pseudomonadota</taxon>
        <taxon>Gammaproteobacteria</taxon>
        <taxon>Oceanospirillales</taxon>
        <taxon>Pelagibaculum</taxon>
    </lineage>
</organism>